<feature type="transmembrane region" description="Helical" evidence="6">
    <location>
        <begin position="201"/>
        <end position="229"/>
    </location>
</feature>
<accession>A0A9P5S2J2</accession>
<dbReference type="InterPro" id="IPR036259">
    <property type="entry name" value="MFS_trans_sf"/>
</dbReference>
<dbReference type="EMBL" id="JAAAUQ010000351">
    <property type="protein sequence ID" value="KAF9151118.1"/>
    <property type="molecule type" value="Genomic_DNA"/>
</dbReference>
<feature type="transmembrane region" description="Helical" evidence="6">
    <location>
        <begin position="161"/>
        <end position="180"/>
    </location>
</feature>
<feature type="transmembrane region" description="Helical" evidence="6">
    <location>
        <begin position="122"/>
        <end position="141"/>
    </location>
</feature>
<comment type="subcellular location">
    <subcellularLocation>
        <location evidence="1">Membrane</location>
        <topology evidence="1">Multi-pass membrane protein</topology>
    </subcellularLocation>
</comment>
<dbReference type="InterPro" id="IPR020846">
    <property type="entry name" value="MFS_dom"/>
</dbReference>
<evidence type="ECO:0000256" key="1">
    <source>
        <dbReference type="ARBA" id="ARBA00004141"/>
    </source>
</evidence>
<evidence type="ECO:0000313" key="9">
    <source>
        <dbReference type="Proteomes" id="UP000748756"/>
    </source>
</evidence>
<proteinExistence type="predicted"/>
<feature type="region of interest" description="Disordered" evidence="5">
    <location>
        <begin position="305"/>
        <end position="324"/>
    </location>
</feature>
<feature type="transmembrane region" description="Helical" evidence="6">
    <location>
        <begin position="475"/>
        <end position="500"/>
    </location>
</feature>
<feature type="transmembrane region" description="Helical" evidence="6">
    <location>
        <begin position="416"/>
        <end position="438"/>
    </location>
</feature>
<feature type="transmembrane region" description="Helical" evidence="6">
    <location>
        <begin position="450"/>
        <end position="469"/>
    </location>
</feature>
<keyword evidence="4 6" id="KW-0472">Membrane</keyword>
<evidence type="ECO:0000256" key="6">
    <source>
        <dbReference type="SAM" id="Phobius"/>
    </source>
</evidence>
<dbReference type="OrthoDB" id="2261376at2759"/>
<feature type="transmembrane region" description="Helical" evidence="6">
    <location>
        <begin position="357"/>
        <end position="377"/>
    </location>
</feature>
<dbReference type="AlphaFoldDB" id="A0A9P5S2J2"/>
<feature type="compositionally biased region" description="Low complexity" evidence="5">
    <location>
        <begin position="311"/>
        <end position="324"/>
    </location>
</feature>
<evidence type="ECO:0000256" key="4">
    <source>
        <dbReference type="ARBA" id="ARBA00023136"/>
    </source>
</evidence>
<feature type="transmembrane region" description="Helical" evidence="6">
    <location>
        <begin position="241"/>
        <end position="260"/>
    </location>
</feature>
<keyword evidence="3 6" id="KW-1133">Transmembrane helix</keyword>
<gene>
    <name evidence="8" type="primary">PT3</name>
    <name evidence="8" type="ORF">BG015_007076</name>
</gene>
<keyword evidence="2 6" id="KW-0812">Transmembrane</keyword>
<evidence type="ECO:0000256" key="2">
    <source>
        <dbReference type="ARBA" id="ARBA00022692"/>
    </source>
</evidence>
<dbReference type="GO" id="GO:0022857">
    <property type="term" value="F:transmembrane transporter activity"/>
    <property type="evidence" value="ECO:0007669"/>
    <property type="project" value="InterPro"/>
</dbReference>
<dbReference type="Proteomes" id="UP000748756">
    <property type="component" value="Unassembled WGS sequence"/>
</dbReference>
<evidence type="ECO:0000259" key="7">
    <source>
        <dbReference type="PROSITE" id="PS50850"/>
    </source>
</evidence>
<feature type="domain" description="Major facilitator superfamily (MFS) profile" evidence="7">
    <location>
        <begin position="47"/>
        <end position="575"/>
    </location>
</feature>
<dbReference type="PANTHER" id="PTHR24064">
    <property type="entry name" value="SOLUTE CARRIER FAMILY 22 MEMBER"/>
    <property type="match status" value="1"/>
</dbReference>
<feature type="transmembrane region" description="Helical" evidence="6">
    <location>
        <begin position="97"/>
        <end position="115"/>
    </location>
</feature>
<reference evidence="8" key="1">
    <citation type="journal article" date="2020" name="Fungal Divers.">
        <title>Resolving the Mortierellaceae phylogeny through synthesis of multi-gene phylogenetics and phylogenomics.</title>
        <authorList>
            <person name="Vandepol N."/>
            <person name="Liber J."/>
            <person name="Desiro A."/>
            <person name="Na H."/>
            <person name="Kennedy M."/>
            <person name="Barry K."/>
            <person name="Grigoriev I.V."/>
            <person name="Miller A.N."/>
            <person name="O'Donnell K."/>
            <person name="Stajich J.E."/>
            <person name="Bonito G."/>
        </authorList>
    </citation>
    <scope>NUCLEOTIDE SEQUENCE</scope>
    <source>
        <strain evidence="8">NRRL 6426</strain>
    </source>
</reference>
<evidence type="ECO:0000313" key="8">
    <source>
        <dbReference type="EMBL" id="KAF9151118.1"/>
    </source>
</evidence>
<dbReference type="Gene3D" id="1.20.1250.20">
    <property type="entry name" value="MFS general substrate transporter like domains"/>
    <property type="match status" value="2"/>
</dbReference>
<dbReference type="SUPFAM" id="SSF103473">
    <property type="entry name" value="MFS general substrate transporter"/>
    <property type="match status" value="1"/>
</dbReference>
<dbReference type="Pfam" id="PF07690">
    <property type="entry name" value="MFS_1"/>
    <property type="match status" value="1"/>
</dbReference>
<sequence length="609" mass="66601">MTPPLDTSTYFHSTYDIHYPVTLKIHNQQQQHLQQQQQPQNQSTIRALVDKSVLLVNNAYDLILLNLVVPLLSLIYFKHSASPPLPTGSTIHPTAANTVSFSTLIGQLFFGYLGGAYGRHKFYSLDLMIIIFGTLFCALSNGGGGGFDGAEGGGGGGGTAVIQYLTFWRFVLAFGVGGDYPISATVPSEQAVKSRRRGGQLIAILTSIQGLGNLVASMATLMVLIRFRAMIVDDDGANMDMVWRTCITVGCLPALSTALIRFTMPAAANASESGPRVDPQNQLDADLNVLSSDMVVDKGEMENNMSSAPNFSHPSPISQSASASAPFPEFPSPSKVLQRRAHTTRVFREYCSQWKNLKVLIGTSLSWFLLDIAFRSISLNQSYLFDILGMTYSSNNPQVPIDSTTIGNKTTLYRHLWMTTLGNLTISLLGIVPGYWFAIFSVEKIHRKRAQFLGFALLLFFFTLLSTAFHQLKAIVPLFITTFTLSQFFSNLTSSTPFVIPGEMFPTRVRTTAHGISAGFGKVGAVLATLMFNRLVEMDSPLSDLSKGTTVGAVFGVVVMTVGFLMVVFVFPRGTRRLLSSKLTWSRRSNSGGESRGSRVFHRSPEIDV</sequence>
<dbReference type="InterPro" id="IPR011701">
    <property type="entry name" value="MFS"/>
</dbReference>
<organism evidence="8 9">
    <name type="scientific">Linnemannia schmuckeri</name>
    <dbReference type="NCBI Taxonomy" id="64567"/>
    <lineage>
        <taxon>Eukaryota</taxon>
        <taxon>Fungi</taxon>
        <taxon>Fungi incertae sedis</taxon>
        <taxon>Mucoromycota</taxon>
        <taxon>Mortierellomycotina</taxon>
        <taxon>Mortierellomycetes</taxon>
        <taxon>Mortierellales</taxon>
        <taxon>Mortierellaceae</taxon>
        <taxon>Linnemannia</taxon>
    </lineage>
</organism>
<protein>
    <submittedName>
        <fullName evidence="8">Phosphate transporter</fullName>
    </submittedName>
</protein>
<dbReference type="PROSITE" id="PS50850">
    <property type="entry name" value="MFS"/>
    <property type="match status" value="1"/>
</dbReference>
<evidence type="ECO:0000256" key="3">
    <source>
        <dbReference type="ARBA" id="ARBA00022989"/>
    </source>
</evidence>
<feature type="transmembrane region" description="Helical" evidence="6">
    <location>
        <begin position="552"/>
        <end position="572"/>
    </location>
</feature>
<name>A0A9P5S2J2_9FUNG</name>
<feature type="transmembrane region" description="Helical" evidence="6">
    <location>
        <begin position="512"/>
        <end position="532"/>
    </location>
</feature>
<evidence type="ECO:0000256" key="5">
    <source>
        <dbReference type="SAM" id="MobiDB-lite"/>
    </source>
</evidence>
<feature type="transmembrane region" description="Helical" evidence="6">
    <location>
        <begin position="59"/>
        <end position="77"/>
    </location>
</feature>
<dbReference type="GO" id="GO:0016020">
    <property type="term" value="C:membrane"/>
    <property type="evidence" value="ECO:0007669"/>
    <property type="project" value="UniProtKB-SubCell"/>
</dbReference>
<feature type="region of interest" description="Disordered" evidence="5">
    <location>
        <begin position="587"/>
        <end position="609"/>
    </location>
</feature>
<keyword evidence="9" id="KW-1185">Reference proteome</keyword>
<comment type="caution">
    <text evidence="8">The sequence shown here is derived from an EMBL/GenBank/DDBJ whole genome shotgun (WGS) entry which is preliminary data.</text>
</comment>